<dbReference type="GO" id="GO:0003688">
    <property type="term" value="F:DNA replication origin binding"/>
    <property type="evidence" value="ECO:0007669"/>
    <property type="project" value="TreeGrafter"/>
</dbReference>
<proteinExistence type="predicted"/>
<dbReference type="GO" id="GO:0003697">
    <property type="term" value="F:single-stranded DNA binding"/>
    <property type="evidence" value="ECO:0007669"/>
    <property type="project" value="InterPro"/>
</dbReference>
<reference evidence="2" key="1">
    <citation type="submission" date="2023-01" db="EMBL/GenBank/DDBJ databases">
        <title>Genome assembly of the deep-sea coral Lophelia pertusa.</title>
        <authorList>
            <person name="Herrera S."/>
            <person name="Cordes E."/>
        </authorList>
    </citation>
    <scope>NUCLEOTIDE SEQUENCE</scope>
    <source>
        <strain evidence="2">USNM1676648</strain>
        <tissue evidence="2">Polyp</tissue>
    </source>
</reference>
<sequence length="108" mass="12330">MKTITEIKVKVVFCKQCNYVAESAGELCYKEKHSLKYSKALKKFFVCKNCKERTIAYGAPLPKHPCRKCGVSNYQKTSMYKEKEGPKIGGETLLVRGEEHAKFMNSLK</sequence>
<name>A0A9X0CH80_9CNID</name>
<gene>
    <name evidence="2" type="primary">MCM10_1</name>
    <name evidence="2" type="ORF">OS493_036456</name>
</gene>
<dbReference type="Proteomes" id="UP001163046">
    <property type="component" value="Unassembled WGS sequence"/>
</dbReference>
<evidence type="ECO:0000313" key="2">
    <source>
        <dbReference type="EMBL" id="KAJ7351121.1"/>
    </source>
</evidence>
<protein>
    <submittedName>
        <fullName evidence="2">Minichromosome maintenance- protein</fullName>
    </submittedName>
</protein>
<dbReference type="OrthoDB" id="273123at2759"/>
<dbReference type="PANTHER" id="PTHR13454">
    <property type="entry name" value="PROTEIN MCM10 HOMOLOG"/>
    <property type="match status" value="1"/>
</dbReference>
<evidence type="ECO:0000313" key="3">
    <source>
        <dbReference type="Proteomes" id="UP001163046"/>
    </source>
</evidence>
<dbReference type="InterPro" id="IPR015411">
    <property type="entry name" value="Rep_factor_Mcm10_C"/>
</dbReference>
<dbReference type="InterPro" id="IPR056791">
    <property type="entry name" value="Znf_Mcm10_C"/>
</dbReference>
<evidence type="ECO:0000259" key="1">
    <source>
        <dbReference type="SMART" id="SM01280"/>
    </source>
</evidence>
<dbReference type="Pfam" id="PF24863">
    <property type="entry name" value="zf-CCCH_Mcm10"/>
    <property type="match status" value="1"/>
</dbReference>
<accession>A0A9X0CH80</accession>
<dbReference type="EMBL" id="MU827362">
    <property type="protein sequence ID" value="KAJ7351121.1"/>
    <property type="molecule type" value="Genomic_DNA"/>
</dbReference>
<comment type="caution">
    <text evidence="2">The sequence shown here is derived from an EMBL/GenBank/DDBJ whole genome shotgun (WGS) entry which is preliminary data.</text>
</comment>
<dbReference type="InterPro" id="IPR040184">
    <property type="entry name" value="Mcm10"/>
</dbReference>
<dbReference type="GO" id="GO:0006270">
    <property type="term" value="P:DNA replication initiation"/>
    <property type="evidence" value="ECO:0007669"/>
    <property type="project" value="InterPro"/>
</dbReference>
<dbReference type="AlphaFoldDB" id="A0A9X0CH80"/>
<keyword evidence="3" id="KW-1185">Reference proteome</keyword>
<dbReference type="GO" id="GO:0043596">
    <property type="term" value="C:nuclear replication fork"/>
    <property type="evidence" value="ECO:0007669"/>
    <property type="project" value="TreeGrafter"/>
</dbReference>
<feature type="domain" description="Replication factor Mcm10 C-terminal" evidence="1">
    <location>
        <begin position="1"/>
        <end position="106"/>
    </location>
</feature>
<organism evidence="2 3">
    <name type="scientific">Desmophyllum pertusum</name>
    <dbReference type="NCBI Taxonomy" id="174260"/>
    <lineage>
        <taxon>Eukaryota</taxon>
        <taxon>Metazoa</taxon>
        <taxon>Cnidaria</taxon>
        <taxon>Anthozoa</taxon>
        <taxon>Hexacorallia</taxon>
        <taxon>Scleractinia</taxon>
        <taxon>Caryophylliina</taxon>
        <taxon>Caryophylliidae</taxon>
        <taxon>Desmophyllum</taxon>
    </lineage>
</organism>
<dbReference type="Pfam" id="PF09332">
    <property type="entry name" value="Mcm10"/>
    <property type="match status" value="1"/>
</dbReference>
<dbReference type="SMART" id="SM01280">
    <property type="entry name" value="Mcm10"/>
    <property type="match status" value="1"/>
</dbReference>
<dbReference type="PANTHER" id="PTHR13454:SF11">
    <property type="entry name" value="PROTEIN MCM10 HOMOLOG"/>
    <property type="match status" value="1"/>
</dbReference>